<sequence length="138" mass="15505">MFLSLAACTIASPINRPTVNSREEILNGHGQSKGNQEGLSDEAIIGIVVPIGLYFFDQLLRAIRANWEACMVALQVGWEGFVSLKTNVKNSTVVLRGVWNNVAQWATWKDFEGALRDGWLGFRTLQPVLEDFMIRPRR</sequence>
<protein>
    <submittedName>
        <fullName evidence="1">Uncharacterized protein</fullName>
    </submittedName>
</protein>
<organism evidence="1 2">
    <name type="scientific">Curvularia kusanoi</name>
    <name type="common">Cochliobolus kusanoi</name>
    <dbReference type="NCBI Taxonomy" id="90978"/>
    <lineage>
        <taxon>Eukaryota</taxon>
        <taxon>Fungi</taxon>
        <taxon>Dikarya</taxon>
        <taxon>Ascomycota</taxon>
        <taxon>Pezizomycotina</taxon>
        <taxon>Dothideomycetes</taxon>
        <taxon>Pleosporomycetidae</taxon>
        <taxon>Pleosporales</taxon>
        <taxon>Pleosporineae</taxon>
        <taxon>Pleosporaceae</taxon>
        <taxon>Curvularia</taxon>
    </lineage>
</organism>
<gene>
    <name evidence="1" type="ORF">E8E13_008199</name>
</gene>
<dbReference type="EMBL" id="SWKU01000003">
    <property type="protein sequence ID" value="KAF3008620.1"/>
    <property type="molecule type" value="Genomic_DNA"/>
</dbReference>
<evidence type="ECO:0000313" key="2">
    <source>
        <dbReference type="Proteomes" id="UP000801428"/>
    </source>
</evidence>
<comment type="caution">
    <text evidence="1">The sequence shown here is derived from an EMBL/GenBank/DDBJ whole genome shotgun (WGS) entry which is preliminary data.</text>
</comment>
<proteinExistence type="predicted"/>
<reference evidence="1" key="1">
    <citation type="submission" date="2019-04" db="EMBL/GenBank/DDBJ databases">
        <title>Sequencing of skin fungus with MAO and IRED activity.</title>
        <authorList>
            <person name="Marsaioli A.J."/>
            <person name="Bonatto J.M.C."/>
            <person name="Reis Junior O."/>
        </authorList>
    </citation>
    <scope>NUCLEOTIDE SEQUENCE</scope>
    <source>
        <strain evidence="1">30M1</strain>
    </source>
</reference>
<keyword evidence="2" id="KW-1185">Reference proteome</keyword>
<name>A0A9P4WBY5_CURKU</name>
<accession>A0A9P4WBY5</accession>
<dbReference type="AlphaFoldDB" id="A0A9P4WBY5"/>
<evidence type="ECO:0000313" key="1">
    <source>
        <dbReference type="EMBL" id="KAF3008620.1"/>
    </source>
</evidence>
<dbReference type="Proteomes" id="UP000801428">
    <property type="component" value="Unassembled WGS sequence"/>
</dbReference>